<feature type="signal peptide" evidence="9">
    <location>
        <begin position="1"/>
        <end position="32"/>
    </location>
</feature>
<dbReference type="SUPFAM" id="SSF109998">
    <property type="entry name" value="Triger factor/SurA peptide-binding domain-like"/>
    <property type="match status" value="1"/>
</dbReference>
<dbReference type="GO" id="GO:0003755">
    <property type="term" value="F:peptidyl-prolyl cis-trans isomerase activity"/>
    <property type="evidence" value="ECO:0007669"/>
    <property type="project" value="UniProtKB-KW"/>
</dbReference>
<dbReference type="PANTHER" id="PTHR47245">
    <property type="entry name" value="PEPTIDYLPROLYL ISOMERASE"/>
    <property type="match status" value="1"/>
</dbReference>
<evidence type="ECO:0000259" key="10">
    <source>
        <dbReference type="PROSITE" id="PS50198"/>
    </source>
</evidence>
<keyword evidence="5 8" id="KW-0697">Rotamase</keyword>
<sequence length="285" mass="31152">MISLKRLHARALGAGMIILAATPLAVVTPAAATEVLATVNGVNITDDDLRIASEDLGDSVPRQLDAKGKRQYLLDYLIDGTLVAQQGLKDKLDQGPDFARQLAYYRSKVLMEAVLTKVARDAVTPENLKKTYDQAAKAQKPEEEIHARHILVATLPEAEAVEKRLKAGEDFAKIAKELSKDTGSDGGDLGWFTREKVVPEFSNAAFTLKVGEISKPVKSEFGWHVIQVLGTRQTQFPPFDQIKGQVTSYVVQKAQTEFVEGLRKDAKIVRLDAAPTPPAPVPDKK</sequence>
<name>A0A3D9Z076_9HYPH</name>
<reference evidence="11 12" key="1">
    <citation type="submission" date="2018-08" db="EMBL/GenBank/DDBJ databases">
        <title>Genomic Encyclopedia of Type Strains, Phase IV (KMG-IV): sequencing the most valuable type-strain genomes for metagenomic binning, comparative biology and taxonomic classification.</title>
        <authorList>
            <person name="Goeker M."/>
        </authorList>
    </citation>
    <scope>NUCLEOTIDE SEQUENCE [LARGE SCALE GENOMIC DNA]</scope>
    <source>
        <strain evidence="11 12">BW863</strain>
    </source>
</reference>
<keyword evidence="9" id="KW-0732">Signal</keyword>
<accession>A0A3D9Z076</accession>
<evidence type="ECO:0000256" key="5">
    <source>
        <dbReference type="ARBA" id="ARBA00023110"/>
    </source>
</evidence>
<evidence type="ECO:0000256" key="4">
    <source>
        <dbReference type="ARBA" id="ARBA00018370"/>
    </source>
</evidence>
<dbReference type="SUPFAM" id="SSF54534">
    <property type="entry name" value="FKBP-like"/>
    <property type="match status" value="1"/>
</dbReference>
<organism evidence="11 12">
    <name type="scientific">Methylovirgula ligni</name>
    <dbReference type="NCBI Taxonomy" id="569860"/>
    <lineage>
        <taxon>Bacteria</taxon>
        <taxon>Pseudomonadati</taxon>
        <taxon>Pseudomonadota</taxon>
        <taxon>Alphaproteobacteria</taxon>
        <taxon>Hyphomicrobiales</taxon>
        <taxon>Beijerinckiaceae</taxon>
        <taxon>Methylovirgula</taxon>
    </lineage>
</organism>
<dbReference type="AlphaFoldDB" id="A0A3D9Z076"/>
<dbReference type="OrthoDB" id="14196at2"/>
<evidence type="ECO:0000256" key="6">
    <source>
        <dbReference type="ARBA" id="ARBA00030642"/>
    </source>
</evidence>
<evidence type="ECO:0000313" key="12">
    <source>
        <dbReference type="Proteomes" id="UP000256900"/>
    </source>
</evidence>
<evidence type="ECO:0000256" key="2">
    <source>
        <dbReference type="ARBA" id="ARBA00007656"/>
    </source>
</evidence>
<dbReference type="InterPro" id="IPR000297">
    <property type="entry name" value="PPIase_PpiC"/>
</dbReference>
<dbReference type="InterPro" id="IPR050245">
    <property type="entry name" value="PrsA_foldase"/>
</dbReference>
<evidence type="ECO:0000256" key="3">
    <source>
        <dbReference type="ARBA" id="ARBA00013194"/>
    </source>
</evidence>
<comment type="caution">
    <text evidence="11">The sequence shown here is derived from an EMBL/GenBank/DDBJ whole genome shotgun (WGS) entry which is preliminary data.</text>
</comment>
<dbReference type="EMBL" id="QUMO01000004">
    <property type="protein sequence ID" value="REF84589.1"/>
    <property type="molecule type" value="Genomic_DNA"/>
</dbReference>
<evidence type="ECO:0000256" key="9">
    <source>
        <dbReference type="SAM" id="SignalP"/>
    </source>
</evidence>
<protein>
    <recommendedName>
        <fullName evidence="4">Parvulin-like PPIase</fullName>
        <ecNumber evidence="3">5.2.1.8</ecNumber>
    </recommendedName>
    <alternativeName>
        <fullName evidence="6">Peptidyl-prolyl cis-trans isomerase plp</fullName>
    </alternativeName>
    <alternativeName>
        <fullName evidence="7">Rotamase plp</fullName>
    </alternativeName>
</protein>
<dbReference type="Pfam" id="PF00639">
    <property type="entry name" value="Rotamase"/>
    <property type="match status" value="1"/>
</dbReference>
<comment type="catalytic activity">
    <reaction evidence="1">
        <text>[protein]-peptidylproline (omega=180) = [protein]-peptidylproline (omega=0)</text>
        <dbReference type="Rhea" id="RHEA:16237"/>
        <dbReference type="Rhea" id="RHEA-COMP:10747"/>
        <dbReference type="Rhea" id="RHEA-COMP:10748"/>
        <dbReference type="ChEBI" id="CHEBI:83833"/>
        <dbReference type="ChEBI" id="CHEBI:83834"/>
        <dbReference type="EC" id="5.2.1.8"/>
    </reaction>
</comment>
<feature type="domain" description="PpiC" evidence="10">
    <location>
        <begin position="142"/>
        <end position="230"/>
    </location>
</feature>
<evidence type="ECO:0000256" key="1">
    <source>
        <dbReference type="ARBA" id="ARBA00000971"/>
    </source>
</evidence>
<gene>
    <name evidence="11" type="ORF">DES32_2699</name>
</gene>
<dbReference type="InterPro" id="IPR027304">
    <property type="entry name" value="Trigger_fact/SurA_dom_sf"/>
</dbReference>
<dbReference type="Proteomes" id="UP000256900">
    <property type="component" value="Unassembled WGS sequence"/>
</dbReference>
<dbReference type="Gene3D" id="1.10.8.1040">
    <property type="match status" value="1"/>
</dbReference>
<keyword evidence="12" id="KW-1185">Reference proteome</keyword>
<feature type="chain" id="PRO_5017674322" description="Parvulin-like PPIase" evidence="9">
    <location>
        <begin position="33"/>
        <end position="285"/>
    </location>
</feature>
<evidence type="ECO:0000256" key="7">
    <source>
        <dbReference type="ARBA" id="ARBA00031484"/>
    </source>
</evidence>
<dbReference type="PROSITE" id="PS50198">
    <property type="entry name" value="PPIC_PPIASE_2"/>
    <property type="match status" value="1"/>
</dbReference>
<evidence type="ECO:0000313" key="11">
    <source>
        <dbReference type="EMBL" id="REF84589.1"/>
    </source>
</evidence>
<keyword evidence="8 11" id="KW-0413">Isomerase</keyword>
<comment type="similarity">
    <text evidence="2">Belongs to the PpiC/parvulin rotamase family.</text>
</comment>
<evidence type="ECO:0000256" key="8">
    <source>
        <dbReference type="PROSITE-ProRule" id="PRU00278"/>
    </source>
</evidence>
<dbReference type="RefSeq" id="WP_115837223.1">
    <property type="nucleotide sequence ID" value="NZ_CP025086.1"/>
</dbReference>
<dbReference type="InterPro" id="IPR046357">
    <property type="entry name" value="PPIase_dom_sf"/>
</dbReference>
<dbReference type="PANTHER" id="PTHR47245:SF2">
    <property type="entry name" value="PEPTIDYL-PROLYL CIS-TRANS ISOMERASE HP_0175-RELATED"/>
    <property type="match status" value="1"/>
</dbReference>
<dbReference type="Gene3D" id="3.10.50.40">
    <property type="match status" value="1"/>
</dbReference>
<proteinExistence type="inferred from homology"/>
<dbReference type="EC" id="5.2.1.8" evidence="3"/>